<evidence type="ECO:0000313" key="8">
    <source>
        <dbReference type="Proteomes" id="UP000256864"/>
    </source>
</evidence>
<dbReference type="Gene3D" id="3.50.20.10">
    <property type="entry name" value="Pyruvoyl-Dependent Histidine Decarboxylase, subunit B"/>
    <property type="match status" value="1"/>
</dbReference>
<comment type="similarity">
    <text evidence="1 6">Belongs to the PdaD family.</text>
</comment>
<dbReference type="EC" id="4.1.1.19" evidence="6"/>
<comment type="catalytic activity">
    <reaction evidence="5 6">
        <text>L-arginine + H(+) = agmatine + CO2</text>
        <dbReference type="Rhea" id="RHEA:17641"/>
        <dbReference type="ChEBI" id="CHEBI:15378"/>
        <dbReference type="ChEBI" id="CHEBI:16526"/>
        <dbReference type="ChEBI" id="CHEBI:32682"/>
        <dbReference type="ChEBI" id="CHEBI:58145"/>
        <dbReference type="EC" id="4.1.1.19"/>
    </reaction>
</comment>
<dbReference type="Gene3D" id="3.30.60.30">
    <property type="match status" value="1"/>
</dbReference>
<evidence type="ECO:0000256" key="3">
    <source>
        <dbReference type="ARBA" id="ARBA00023239"/>
    </source>
</evidence>
<feature type="chain" id="PRO_5023476854" description="Pyruvoyl-dependent arginine decarboxylase subunit alpha" evidence="6">
    <location>
        <begin position="42"/>
        <end position="151"/>
    </location>
</feature>
<dbReference type="SFLD" id="SFLDF00471">
    <property type="entry name" value="Pyruvoyl-dependent_arginine_de"/>
    <property type="match status" value="1"/>
</dbReference>
<evidence type="ECO:0000256" key="6">
    <source>
        <dbReference type="HAMAP-Rule" id="MF_01404"/>
    </source>
</evidence>
<dbReference type="PANTHER" id="PTHR40438">
    <property type="entry name" value="PYRUVOYL-DEPENDENT ARGININE DECARBOXYLASE"/>
    <property type="match status" value="1"/>
</dbReference>
<dbReference type="Pfam" id="PF01862">
    <property type="entry name" value="PvlArgDC"/>
    <property type="match status" value="1"/>
</dbReference>
<feature type="site" description="Cleavage (non-hydrolytic)" evidence="6">
    <location>
        <begin position="41"/>
        <end position="42"/>
    </location>
</feature>
<organism evidence="7 8">
    <name type="scientific">Methanothermobacter defluvii</name>
    <dbReference type="NCBI Taxonomy" id="49339"/>
    <lineage>
        <taxon>Archaea</taxon>
        <taxon>Methanobacteriati</taxon>
        <taxon>Methanobacteriota</taxon>
        <taxon>Methanomada group</taxon>
        <taxon>Methanobacteria</taxon>
        <taxon>Methanobacteriales</taxon>
        <taxon>Methanobacteriaceae</taxon>
        <taxon>Methanothermobacter</taxon>
    </lineage>
</organism>
<protein>
    <recommendedName>
        <fullName evidence="6">Pyruvoyl-dependent arginine decarboxylase</fullName>
        <shortName evidence="6">PvlArgDC</shortName>
        <ecNumber evidence="6">4.1.1.19</ecNumber>
    </recommendedName>
    <component>
        <recommendedName>
            <fullName evidence="6">Pyruvoyl-dependent arginine decarboxylase subunit beta</fullName>
        </recommendedName>
    </component>
    <component>
        <recommendedName>
            <fullName evidence="6">Pyruvoyl-dependent arginine decarboxylase subunit alpha</fullName>
        </recommendedName>
    </component>
</protein>
<evidence type="ECO:0000313" key="7">
    <source>
        <dbReference type="EMBL" id="REE28502.1"/>
    </source>
</evidence>
<dbReference type="AlphaFoldDB" id="A0A371NDE0"/>
<evidence type="ECO:0000256" key="5">
    <source>
        <dbReference type="ARBA" id="ARBA00049309"/>
    </source>
</evidence>
<gene>
    <name evidence="6" type="primary">pdaD</name>
    <name evidence="7" type="ORF">C7452_0514</name>
</gene>
<keyword evidence="3 6" id="KW-0456">Lyase</keyword>
<accession>A0A371NDE0</accession>
<dbReference type="NCBIfam" id="TIGR00286">
    <property type="entry name" value="pyruvoyl-dependent arginine decarboxylase"/>
    <property type="match status" value="1"/>
</dbReference>
<name>A0A371NDE0_9EURY</name>
<dbReference type="GO" id="GO:0008792">
    <property type="term" value="F:arginine decarboxylase activity"/>
    <property type="evidence" value="ECO:0007669"/>
    <property type="project" value="UniProtKB-UniRule"/>
</dbReference>
<comment type="cofactor">
    <cofactor evidence="6">
        <name>pyruvate</name>
        <dbReference type="ChEBI" id="CHEBI:15361"/>
    </cofactor>
    <text evidence="6">Binds 1 pyruvoyl group covalently per subunit.</text>
</comment>
<evidence type="ECO:0000256" key="1">
    <source>
        <dbReference type="ARBA" id="ARBA00007412"/>
    </source>
</evidence>
<reference evidence="7 8" key="1">
    <citation type="submission" date="2018-07" db="EMBL/GenBank/DDBJ databases">
        <title>Genomic Encyclopedia of Type Strains, Phase IV (KMG-IV): sequencing the most valuable type-strain genomes for metagenomic binning, comparative biology and taxonomic classification.</title>
        <authorList>
            <person name="Goeker M."/>
        </authorList>
    </citation>
    <scope>NUCLEOTIDE SEQUENCE [LARGE SCALE GENOMIC DNA]</scope>
    <source>
        <strain evidence="7 8">DSM 7466</strain>
    </source>
</reference>
<dbReference type="SFLD" id="SFLDG01170">
    <property type="entry name" value="Pyruvoyl-dependent_arginine_de"/>
    <property type="match status" value="1"/>
</dbReference>
<dbReference type="InterPro" id="IPR016105">
    <property type="entry name" value="Pyr-dep_his/arg-deCO2ase_sand"/>
</dbReference>
<dbReference type="PIRSF" id="PIRSF005216">
    <property type="entry name" value="Pyruvoyl-dep_arg_deCO2ase"/>
    <property type="match status" value="1"/>
</dbReference>
<dbReference type="Proteomes" id="UP000256864">
    <property type="component" value="Unassembled WGS sequence"/>
</dbReference>
<dbReference type="SFLD" id="SFLDS00055">
    <property type="entry name" value="Pyruvoyl-Dependent_Histidine/A"/>
    <property type="match status" value="1"/>
</dbReference>
<feature type="chain" id="PRO_5023476855" description="Pyruvoyl-dependent arginine decarboxylase subunit beta" evidence="6">
    <location>
        <begin position="1"/>
        <end position="41"/>
    </location>
</feature>
<dbReference type="SUPFAM" id="SSF56271">
    <property type="entry name" value="Pyruvoyl-dependent histidine and arginine decarboxylases"/>
    <property type="match status" value="1"/>
</dbReference>
<evidence type="ECO:0000256" key="4">
    <source>
        <dbReference type="ARBA" id="ARBA00023317"/>
    </source>
</evidence>
<sequence>MVIVMKVAITSGAAEGPTKLNAFDNALLEAGIGDVNLIKVSSILPRNTRIVELPELEPGSMVNCVLSQMVSERRGDLISAAVAVATSSDFGCVVENSGVNRDPEDVRSEAISMVRYMMSVRGLEINELIVEETNHVVEKCGAAVSAVVYLD</sequence>
<dbReference type="GO" id="GO:0006527">
    <property type="term" value="P:L-arginine catabolic process"/>
    <property type="evidence" value="ECO:0007669"/>
    <property type="project" value="InterPro"/>
</dbReference>
<dbReference type="InterPro" id="IPR002724">
    <property type="entry name" value="Pyruvoyl-dep_arg_deCO2ase"/>
</dbReference>
<dbReference type="InterPro" id="IPR016104">
    <property type="entry name" value="Pyr-dep_his/arg-deCO2ase"/>
</dbReference>
<keyword evidence="2 6" id="KW-0210">Decarboxylase</keyword>
<dbReference type="PANTHER" id="PTHR40438:SF1">
    <property type="entry name" value="PYRUVOYL-DEPENDENT ARGININE DECARBOXYLASE"/>
    <property type="match status" value="1"/>
</dbReference>
<keyword evidence="8" id="KW-1185">Reference proteome</keyword>
<evidence type="ECO:0000256" key="2">
    <source>
        <dbReference type="ARBA" id="ARBA00022793"/>
    </source>
</evidence>
<comment type="caution">
    <text evidence="7">The sequence shown here is derived from an EMBL/GenBank/DDBJ whole genome shotgun (WGS) entry which is preliminary data.</text>
</comment>
<dbReference type="HAMAP" id="MF_01404">
    <property type="entry name" value="PvlArgDC"/>
    <property type="match status" value="1"/>
</dbReference>
<keyword evidence="4 6" id="KW-0670">Pyruvate</keyword>
<dbReference type="EMBL" id="QREL01000001">
    <property type="protein sequence ID" value="REE28502.1"/>
    <property type="molecule type" value="Genomic_DNA"/>
</dbReference>
<feature type="modified residue" description="Pyruvic acid (Ser)" evidence="6">
    <location>
        <position position="42"/>
    </location>
</feature>
<proteinExistence type="inferred from homology"/>